<proteinExistence type="predicted"/>
<dbReference type="EMBL" id="MF600313">
    <property type="protein sequence ID" value="AVN58468.1"/>
    <property type="molecule type" value="Genomic_DNA"/>
</dbReference>
<sequence length="66" mass="6725">MAAEVTLPSSIKPADWKIANICSAAQIRAAVSPAETIASAAAAALSAGFSTVRTLTQLHTRSGSQR</sequence>
<geneLocation type="plasmid" evidence="1">
    <name>pCBMA213_1</name>
</geneLocation>
<organism evidence="1">
    <name type="scientific">Mycolicibacterium sp. CBMA 213</name>
    <dbReference type="NCBI Taxonomy" id="1968788"/>
    <lineage>
        <taxon>Bacteria</taxon>
        <taxon>Bacillati</taxon>
        <taxon>Actinomycetota</taxon>
        <taxon>Actinomycetes</taxon>
        <taxon>Mycobacteriales</taxon>
        <taxon>Mycobacteriaceae</taxon>
        <taxon>Mycolicibacterium</taxon>
    </lineage>
</organism>
<name>A0A343VRE4_9MYCO</name>
<gene>
    <name evidence="1" type="ORF">B5P44_p00173</name>
</gene>
<evidence type="ECO:0000313" key="1">
    <source>
        <dbReference type="EMBL" id="AVN58468.1"/>
    </source>
</evidence>
<dbReference type="AlphaFoldDB" id="A0A343VRE4"/>
<accession>A0A343VRE4</accession>
<keyword evidence="1" id="KW-0614">Plasmid</keyword>
<reference evidence="1" key="1">
    <citation type="journal article" date="2018" name="Front. Microbiol.">
        <title>Beyond the Limits: tRNA Array Units in Mycobacterium Genomes.</title>
        <authorList>
            <person name="Morgado S.M."/>
            <person name="Vicente A.C."/>
        </authorList>
    </citation>
    <scope>NUCLEOTIDE SEQUENCE</scope>
    <source>
        <strain evidence="1">CBMA 213</strain>
        <plasmid evidence="1">pCBMA213_1</plasmid>
    </source>
</reference>
<protein>
    <submittedName>
        <fullName evidence="1">Uncharacterized protein</fullName>
    </submittedName>
</protein>